<sequence length="277" mass="31314">MSTEANKPIKKDPNKKKYWNFFWRSWAIQASWNYERQMNMGYMYGMAPIIDEIYKDPKDLELKKEAYKRHMVFFNCTPQTTSFIMGLTTSMEEQYYKDKENFQPDTINAVKTSLMGPLSGIGDSFFQGTVRILAFGLGVNFAKQGSILGPILAMLVSFIPSFLVTYYGGKIGYTMGNTYLSKLYKEGLMDKLMYISTIVGLMVVGSMIGSMIGITTPIKIGTSFELQKVLDGIIPGMIPLGLTFFMYWLLQKKVKTGWILFLCIAGGILLNSLGIFI</sequence>
<dbReference type="PROSITE" id="PS51108">
    <property type="entry name" value="PTS_EIID"/>
    <property type="match status" value="1"/>
</dbReference>
<evidence type="ECO:0000313" key="3">
    <source>
        <dbReference type="Proteomes" id="UP001144612"/>
    </source>
</evidence>
<evidence type="ECO:0000256" key="1">
    <source>
        <dbReference type="SAM" id="Phobius"/>
    </source>
</evidence>
<organism evidence="2 3">
    <name type="scientific">Clostridium brassicae</name>
    <dbReference type="NCBI Taxonomy" id="2999072"/>
    <lineage>
        <taxon>Bacteria</taxon>
        <taxon>Bacillati</taxon>
        <taxon>Bacillota</taxon>
        <taxon>Clostridia</taxon>
        <taxon>Eubacteriales</taxon>
        <taxon>Clostridiaceae</taxon>
        <taxon>Clostridium</taxon>
    </lineage>
</organism>
<accession>A0ABT4D4M0</accession>
<evidence type="ECO:0000313" key="2">
    <source>
        <dbReference type="EMBL" id="MCY6957238.1"/>
    </source>
</evidence>
<feature type="transmembrane region" description="Helical" evidence="1">
    <location>
        <begin position="147"/>
        <end position="167"/>
    </location>
</feature>
<comment type="caution">
    <text evidence="2">The sequence shown here is derived from an EMBL/GenBank/DDBJ whole genome shotgun (WGS) entry which is preliminary data.</text>
</comment>
<dbReference type="InterPro" id="IPR050303">
    <property type="entry name" value="GatZ_KbaZ_carbometab"/>
</dbReference>
<name>A0ABT4D4M0_9CLOT</name>
<dbReference type="InterPro" id="IPR004704">
    <property type="entry name" value="PTS_IID_man"/>
</dbReference>
<gene>
    <name evidence="2" type="ORF">OW729_01320</name>
</gene>
<dbReference type="Pfam" id="PF03613">
    <property type="entry name" value="EIID-AGA"/>
    <property type="match status" value="1"/>
</dbReference>
<keyword evidence="1" id="KW-0812">Transmembrane</keyword>
<feature type="transmembrane region" description="Helical" evidence="1">
    <location>
        <begin position="232"/>
        <end position="250"/>
    </location>
</feature>
<keyword evidence="3" id="KW-1185">Reference proteome</keyword>
<protein>
    <submittedName>
        <fullName evidence="2">PTS system mannose/fructose/sorbose family transporter subunit IID</fullName>
    </submittedName>
</protein>
<dbReference type="PANTHER" id="PTHR32502">
    <property type="entry name" value="N-ACETYLGALACTOSAMINE PERMEASE II COMPONENT-RELATED"/>
    <property type="match status" value="1"/>
</dbReference>
<dbReference type="RefSeq" id="WP_268059593.1">
    <property type="nucleotide sequence ID" value="NZ_JAPQFJ010000001.1"/>
</dbReference>
<dbReference type="EMBL" id="JAPQFJ010000001">
    <property type="protein sequence ID" value="MCY6957238.1"/>
    <property type="molecule type" value="Genomic_DNA"/>
</dbReference>
<dbReference type="PANTHER" id="PTHR32502:SF23">
    <property type="entry name" value="TRANSPORT PROTEIN, PTS SYSTEM"/>
    <property type="match status" value="1"/>
</dbReference>
<dbReference type="Proteomes" id="UP001144612">
    <property type="component" value="Unassembled WGS sequence"/>
</dbReference>
<feature type="transmembrane region" description="Helical" evidence="1">
    <location>
        <begin position="257"/>
        <end position="276"/>
    </location>
</feature>
<proteinExistence type="predicted"/>
<feature type="transmembrane region" description="Helical" evidence="1">
    <location>
        <begin position="192"/>
        <end position="212"/>
    </location>
</feature>
<keyword evidence="1" id="KW-0472">Membrane</keyword>
<keyword evidence="1" id="KW-1133">Transmembrane helix</keyword>
<reference evidence="2" key="1">
    <citation type="submission" date="2022-12" db="EMBL/GenBank/DDBJ databases">
        <title>Clostridium sp. nov., isolated from industrial wastewater.</title>
        <authorList>
            <person name="Jiayan W."/>
        </authorList>
    </citation>
    <scope>NUCLEOTIDE SEQUENCE</scope>
    <source>
        <strain evidence="2">ZC22-4</strain>
    </source>
</reference>